<dbReference type="InterPro" id="IPR011466">
    <property type="entry name" value="DUF1572"/>
</dbReference>
<evidence type="ECO:0008006" key="2">
    <source>
        <dbReference type="Google" id="ProtNLM"/>
    </source>
</evidence>
<gene>
    <name evidence="1" type="ordered locus">Acid_6387</name>
</gene>
<dbReference type="EMBL" id="CP000473">
    <property type="protein sequence ID" value="ABJ87313.1"/>
    <property type="molecule type" value="Genomic_DNA"/>
</dbReference>
<dbReference type="Gene3D" id="1.20.120.450">
    <property type="entry name" value="dinb family like domain"/>
    <property type="match status" value="1"/>
</dbReference>
<dbReference type="STRING" id="234267.Acid_6387"/>
<dbReference type="AlphaFoldDB" id="Q01SQ7"/>
<reference evidence="1" key="1">
    <citation type="submission" date="2006-10" db="EMBL/GenBank/DDBJ databases">
        <title>Complete sequence of Solibacter usitatus Ellin6076.</title>
        <authorList>
            <consortium name="US DOE Joint Genome Institute"/>
            <person name="Copeland A."/>
            <person name="Lucas S."/>
            <person name="Lapidus A."/>
            <person name="Barry K."/>
            <person name="Detter J.C."/>
            <person name="Glavina del Rio T."/>
            <person name="Hammon N."/>
            <person name="Israni S."/>
            <person name="Dalin E."/>
            <person name="Tice H."/>
            <person name="Pitluck S."/>
            <person name="Thompson L.S."/>
            <person name="Brettin T."/>
            <person name="Bruce D."/>
            <person name="Han C."/>
            <person name="Tapia R."/>
            <person name="Gilna P."/>
            <person name="Schmutz J."/>
            <person name="Larimer F."/>
            <person name="Land M."/>
            <person name="Hauser L."/>
            <person name="Kyrpides N."/>
            <person name="Mikhailova N."/>
            <person name="Janssen P.H."/>
            <person name="Kuske C.R."/>
            <person name="Richardson P."/>
        </authorList>
    </citation>
    <scope>NUCLEOTIDE SEQUENCE</scope>
    <source>
        <strain evidence="1">Ellin6076</strain>
    </source>
</reference>
<dbReference type="InParanoid" id="Q01SQ7"/>
<dbReference type="KEGG" id="sus:Acid_6387"/>
<dbReference type="SUPFAM" id="SSF109854">
    <property type="entry name" value="DinB/YfiT-like putative metalloenzymes"/>
    <property type="match status" value="1"/>
</dbReference>
<proteinExistence type="predicted"/>
<accession>Q01SQ7</accession>
<dbReference type="Pfam" id="PF07609">
    <property type="entry name" value="DUF1572"/>
    <property type="match status" value="1"/>
</dbReference>
<dbReference type="InterPro" id="IPR034660">
    <property type="entry name" value="DinB/YfiT-like"/>
</dbReference>
<protein>
    <recommendedName>
        <fullName evidence="2">DUF1572 domain-containing protein</fullName>
    </recommendedName>
</protein>
<evidence type="ECO:0000313" key="1">
    <source>
        <dbReference type="EMBL" id="ABJ87313.1"/>
    </source>
</evidence>
<name>Q01SQ7_SOLUE</name>
<dbReference type="HOGENOM" id="CLU_112806_0_0_0"/>
<organism evidence="1">
    <name type="scientific">Solibacter usitatus (strain Ellin6076)</name>
    <dbReference type="NCBI Taxonomy" id="234267"/>
    <lineage>
        <taxon>Bacteria</taxon>
        <taxon>Pseudomonadati</taxon>
        <taxon>Acidobacteriota</taxon>
        <taxon>Terriglobia</taxon>
        <taxon>Bryobacterales</taxon>
        <taxon>Solibacteraceae</taxon>
        <taxon>Candidatus Solibacter</taxon>
    </lineage>
</organism>
<sequence length="208" mass="23929">MGYGRDRKTAPRAIDLAKGELNDNEGMALEFTTSYLADALTLFRYYKKMGEAAIAQVTDEELTKALDGEMNSIAVIVKHMTGNMRSRWTDFLTTDGEKPDRDRDSEFVEPPPTRAELMKAWEEGWDHLWRALGQLQEHDMVRTVTIRGERHSVMQAINRQLAHYPYHIGQIVMLAKHFRGDKWQTLSVPKNRSTDFNMRVKAGEASQR</sequence>
<dbReference type="eggNOG" id="COG2318">
    <property type="taxonomic scope" value="Bacteria"/>
</dbReference>